<evidence type="ECO:0000313" key="2">
    <source>
        <dbReference type="Proteomes" id="UP001162162"/>
    </source>
</evidence>
<dbReference type="FunFam" id="1.10.150.240:FF:000001">
    <property type="entry name" value="Haloacid dehalogenase-like hydrolase domain"/>
    <property type="match status" value="1"/>
</dbReference>
<dbReference type="Gene3D" id="1.10.150.240">
    <property type="entry name" value="Putative phosphatase, domain 2"/>
    <property type="match status" value="2"/>
</dbReference>
<protein>
    <submittedName>
        <fullName evidence="1">Uncharacterized protein</fullName>
    </submittedName>
</protein>
<dbReference type="Gene3D" id="3.40.50.1000">
    <property type="entry name" value="HAD superfamily/HAD-like"/>
    <property type="match status" value="1"/>
</dbReference>
<dbReference type="GO" id="GO:0016791">
    <property type="term" value="F:phosphatase activity"/>
    <property type="evidence" value="ECO:0007669"/>
    <property type="project" value="TreeGrafter"/>
</dbReference>
<dbReference type="PANTHER" id="PTHR18901">
    <property type="entry name" value="2-DEOXYGLUCOSE-6-PHOSPHATE PHOSPHATASE 2"/>
    <property type="match status" value="1"/>
</dbReference>
<name>A0AAV8YKL6_9CUCU</name>
<keyword evidence="2" id="KW-1185">Reference proteome</keyword>
<sequence>MNRAAQFKKVTHVIFDLDGVLLDTERLYTLAIQNIVGKYGKTFTWEIKAHIMGLTGTEAAQRMVELMELPVMPEEFYKLAQAEYAGYRRSIETIARRFGKKYTPEIQGKVIGTLERESARIAVAEMGLPTSVDDFQEEFRRRAHELFRNGVPLMPGAVEVVKHLHNHKIPLAVATSSSQDSFNLKSKNHKDFFARFSHIVCGGSDPEVKGGQAEAGHFPNMRLQKVLDNLYVYFVGLPTNHIQISVWCLKTPRTGVKAAISAGMQVVMVPDENVPAELRKDAHIVVGSLDKAPLDLFGLPALKTC</sequence>
<dbReference type="Proteomes" id="UP001162162">
    <property type="component" value="Unassembled WGS sequence"/>
</dbReference>
<comment type="caution">
    <text evidence="1">The sequence shown here is derived from an EMBL/GenBank/DDBJ whole genome shotgun (WGS) entry which is preliminary data.</text>
</comment>
<dbReference type="InterPro" id="IPR036412">
    <property type="entry name" value="HAD-like_sf"/>
</dbReference>
<proteinExistence type="predicted"/>
<organism evidence="1 2">
    <name type="scientific">Aromia moschata</name>
    <dbReference type="NCBI Taxonomy" id="1265417"/>
    <lineage>
        <taxon>Eukaryota</taxon>
        <taxon>Metazoa</taxon>
        <taxon>Ecdysozoa</taxon>
        <taxon>Arthropoda</taxon>
        <taxon>Hexapoda</taxon>
        <taxon>Insecta</taxon>
        <taxon>Pterygota</taxon>
        <taxon>Neoptera</taxon>
        <taxon>Endopterygota</taxon>
        <taxon>Coleoptera</taxon>
        <taxon>Polyphaga</taxon>
        <taxon>Cucujiformia</taxon>
        <taxon>Chrysomeloidea</taxon>
        <taxon>Cerambycidae</taxon>
        <taxon>Cerambycinae</taxon>
        <taxon>Callichromatini</taxon>
        <taxon>Aromia</taxon>
    </lineage>
</organism>
<gene>
    <name evidence="1" type="ORF">NQ318_019789</name>
</gene>
<dbReference type="InterPro" id="IPR023214">
    <property type="entry name" value="HAD_sf"/>
</dbReference>
<evidence type="ECO:0000313" key="1">
    <source>
        <dbReference type="EMBL" id="KAJ8951816.1"/>
    </source>
</evidence>
<dbReference type="Pfam" id="PF00702">
    <property type="entry name" value="Hydrolase"/>
    <property type="match status" value="1"/>
</dbReference>
<dbReference type="AlphaFoldDB" id="A0AAV8YKL6"/>
<dbReference type="EMBL" id="JAPWTK010000078">
    <property type="protein sequence ID" value="KAJ8951816.1"/>
    <property type="molecule type" value="Genomic_DNA"/>
</dbReference>
<accession>A0AAV8YKL6</accession>
<reference evidence="1" key="1">
    <citation type="journal article" date="2023" name="Insect Mol. Biol.">
        <title>Genome sequencing provides insights into the evolution of gene families encoding plant cell wall-degrading enzymes in longhorned beetles.</title>
        <authorList>
            <person name="Shin N.R."/>
            <person name="Okamura Y."/>
            <person name="Kirsch R."/>
            <person name="Pauchet Y."/>
        </authorList>
    </citation>
    <scope>NUCLEOTIDE SEQUENCE</scope>
    <source>
        <strain evidence="1">AMC_N1</strain>
    </source>
</reference>
<dbReference type="SUPFAM" id="SSF56784">
    <property type="entry name" value="HAD-like"/>
    <property type="match status" value="1"/>
</dbReference>
<dbReference type="PANTHER" id="PTHR18901:SF38">
    <property type="entry name" value="PSEUDOURIDINE-5'-PHOSPHATASE"/>
    <property type="match status" value="1"/>
</dbReference>
<dbReference type="InterPro" id="IPR023198">
    <property type="entry name" value="PGP-like_dom2"/>
</dbReference>